<keyword evidence="4 12" id="KW-0548">Nucleotidyltransferase</keyword>
<dbReference type="Gene3D" id="3.40.1360.10">
    <property type="match status" value="1"/>
</dbReference>
<sequence length="580" mass="65012">MDFVEQLKSSVDIVSVIGEYVRLRRSGTQRYMGLCPFHDEKSPSFTVHVVHQFYKCFSCGAGGDVVKFVMEKEGISFYEALKSLSERYGIPMPKRSQYADEDSKLRGSLLVMHELAAENFRDNLKSQAGDNARAYIAQRGLAPETVEHFGLGYADRSGRALVRLFEQREFSVAQMEQSGLVGKRQDGSLYDRFRNRLMFPIHNEQGKIIAFGGRALSPDDEPKYLNSPETDIYKKSHVLYNLHRAKQGIRKEDRAILVEGYMDVIGVTAAGFHNVVACCGTAFGAQQVQAIKRHTHRIAVNFDPDAAGAGASERSLDLLLAEGMQVRIVELDGGLDPDEYCKERGTEAYQARIDGAKGYFYWLADRARAKHDMRTSEGKVAVLNFLLPKVQNIADSLERMTVANDVAGYIGVDQGMVLDHFKKAASDRNERAIPRPANPLRHDERMLLIALLTHSEGRAELIEQMKVLETIETLPSRRIFQAVFALDEAGGRIGFEELNSRLEEADQNLLAQAVLNEDGEISPEEVAASVESLRRSEQQYLRLQLKARISESERAGKFDEAVRLTMELQGIEKAARGRRA</sequence>
<dbReference type="Gene3D" id="3.90.580.10">
    <property type="entry name" value="Zinc finger, CHC2-type domain"/>
    <property type="match status" value="1"/>
</dbReference>
<dbReference type="Pfam" id="PF08275">
    <property type="entry name" value="DNAG_N"/>
    <property type="match status" value="1"/>
</dbReference>
<dbReference type="EC" id="2.7.7.101" evidence="12"/>
<evidence type="ECO:0000313" key="16">
    <source>
        <dbReference type="EMBL" id="ABJ82007.1"/>
    </source>
</evidence>
<comment type="cofactor">
    <cofactor evidence="12 13 14">
        <name>Zn(2+)</name>
        <dbReference type="ChEBI" id="CHEBI:29105"/>
    </cofactor>
    <text evidence="12 13 14">Binds 1 zinc ion per monomer.</text>
</comment>
<dbReference type="InterPro" id="IPR013264">
    <property type="entry name" value="DNAG_N"/>
</dbReference>
<keyword evidence="2 12" id="KW-0639">Primosome</keyword>
<evidence type="ECO:0000256" key="12">
    <source>
        <dbReference type="HAMAP-Rule" id="MF_00974"/>
    </source>
</evidence>
<dbReference type="GO" id="GO:0005737">
    <property type="term" value="C:cytoplasm"/>
    <property type="evidence" value="ECO:0007669"/>
    <property type="project" value="TreeGrafter"/>
</dbReference>
<keyword evidence="11 12" id="KW-0804">Transcription</keyword>
<evidence type="ECO:0000256" key="7">
    <source>
        <dbReference type="ARBA" id="ARBA00022771"/>
    </source>
</evidence>
<dbReference type="Pfam" id="PF10410">
    <property type="entry name" value="DnaB_bind"/>
    <property type="match status" value="1"/>
</dbReference>
<evidence type="ECO:0000256" key="14">
    <source>
        <dbReference type="PIRSR" id="PIRSR002811-1"/>
    </source>
</evidence>
<comment type="similarity">
    <text evidence="12 13">Belongs to the DnaG primase family.</text>
</comment>
<keyword evidence="3 12" id="KW-0808">Transferase</keyword>
<dbReference type="PANTHER" id="PTHR30313">
    <property type="entry name" value="DNA PRIMASE"/>
    <property type="match status" value="1"/>
</dbReference>
<dbReference type="SUPFAM" id="SSF56731">
    <property type="entry name" value="DNA primase core"/>
    <property type="match status" value="1"/>
</dbReference>
<dbReference type="InterPro" id="IPR019475">
    <property type="entry name" value="DNA_primase_DnaB-bd"/>
</dbReference>
<evidence type="ECO:0000256" key="6">
    <source>
        <dbReference type="ARBA" id="ARBA00022723"/>
    </source>
</evidence>
<dbReference type="InParanoid" id="Q02AB5"/>
<feature type="domain" description="Toprim" evidence="15">
    <location>
        <begin position="253"/>
        <end position="334"/>
    </location>
</feature>
<dbReference type="Pfam" id="PF13155">
    <property type="entry name" value="Toprim_2"/>
    <property type="match status" value="1"/>
</dbReference>
<dbReference type="Gene3D" id="1.10.860.10">
    <property type="entry name" value="DNAb Helicase, Chain A"/>
    <property type="match status" value="1"/>
</dbReference>
<dbReference type="InterPro" id="IPR006295">
    <property type="entry name" value="DNA_primase_DnaG"/>
</dbReference>
<dbReference type="EMBL" id="CP000473">
    <property type="protein sequence ID" value="ABJ82007.1"/>
    <property type="molecule type" value="Genomic_DNA"/>
</dbReference>
<evidence type="ECO:0000256" key="8">
    <source>
        <dbReference type="ARBA" id="ARBA00022833"/>
    </source>
</evidence>
<evidence type="ECO:0000256" key="3">
    <source>
        <dbReference type="ARBA" id="ARBA00022679"/>
    </source>
</evidence>
<dbReference type="eggNOG" id="COG0358">
    <property type="taxonomic scope" value="Bacteria"/>
</dbReference>
<dbReference type="InterPro" id="IPR037068">
    <property type="entry name" value="DNA_primase_core_N_sf"/>
</dbReference>
<keyword evidence="5 12" id="KW-0235">DNA replication</keyword>
<evidence type="ECO:0000256" key="4">
    <source>
        <dbReference type="ARBA" id="ARBA00022695"/>
    </source>
</evidence>
<dbReference type="STRING" id="234267.Acid_1009"/>
<dbReference type="SMART" id="SM00493">
    <property type="entry name" value="TOPRIM"/>
    <property type="match status" value="1"/>
</dbReference>
<keyword evidence="8 12" id="KW-0862">Zinc</keyword>
<dbReference type="CDD" id="cd03364">
    <property type="entry name" value="TOPRIM_DnaG_primases"/>
    <property type="match status" value="1"/>
</dbReference>
<dbReference type="SUPFAM" id="SSF57783">
    <property type="entry name" value="Zinc beta-ribbon"/>
    <property type="match status" value="1"/>
</dbReference>
<dbReference type="InterPro" id="IPR002694">
    <property type="entry name" value="Znf_CHC2"/>
</dbReference>
<evidence type="ECO:0000256" key="5">
    <source>
        <dbReference type="ARBA" id="ARBA00022705"/>
    </source>
</evidence>
<evidence type="ECO:0000259" key="15">
    <source>
        <dbReference type="PROSITE" id="PS50880"/>
    </source>
</evidence>
<keyword evidence="7 12" id="KW-0863">Zinc-finger</keyword>
<dbReference type="PIRSF" id="PIRSF002811">
    <property type="entry name" value="DnaG"/>
    <property type="match status" value="1"/>
</dbReference>
<dbReference type="KEGG" id="sus:Acid_1009"/>
<dbReference type="GO" id="GO:0003677">
    <property type="term" value="F:DNA binding"/>
    <property type="evidence" value="ECO:0007669"/>
    <property type="project" value="UniProtKB-KW"/>
</dbReference>
<dbReference type="GO" id="GO:0000428">
    <property type="term" value="C:DNA-directed RNA polymerase complex"/>
    <property type="evidence" value="ECO:0007669"/>
    <property type="project" value="UniProtKB-KW"/>
</dbReference>
<dbReference type="InterPro" id="IPR034151">
    <property type="entry name" value="TOPRIM_DnaG_bac"/>
</dbReference>
<dbReference type="SMART" id="SM00400">
    <property type="entry name" value="ZnF_CHCC"/>
    <property type="match status" value="1"/>
</dbReference>
<keyword evidence="6 12" id="KW-0479">Metal-binding</keyword>
<dbReference type="GO" id="GO:0006269">
    <property type="term" value="P:DNA replication, synthesis of primer"/>
    <property type="evidence" value="ECO:0007669"/>
    <property type="project" value="UniProtKB-UniRule"/>
</dbReference>
<dbReference type="PROSITE" id="PS50880">
    <property type="entry name" value="TOPRIM"/>
    <property type="match status" value="1"/>
</dbReference>
<dbReference type="FunFam" id="3.90.580.10:FF:000001">
    <property type="entry name" value="DNA primase"/>
    <property type="match status" value="1"/>
</dbReference>
<organism evidence="16">
    <name type="scientific">Solibacter usitatus (strain Ellin6076)</name>
    <dbReference type="NCBI Taxonomy" id="234267"/>
    <lineage>
        <taxon>Bacteria</taxon>
        <taxon>Pseudomonadati</taxon>
        <taxon>Acidobacteriota</taxon>
        <taxon>Terriglobia</taxon>
        <taxon>Bryobacterales</taxon>
        <taxon>Solibacteraceae</taxon>
        <taxon>Candidatus Solibacter</taxon>
    </lineage>
</organism>
<gene>
    <name evidence="12" type="primary">dnaG</name>
    <name evidence="16" type="ordered locus">Acid_1009</name>
</gene>
<name>Q02AB5_SOLUE</name>
<dbReference type="FunCoup" id="Q02AB5">
    <property type="interactions" value="311"/>
</dbReference>
<keyword evidence="9" id="KW-0460">Magnesium</keyword>
<dbReference type="AlphaFoldDB" id="Q02AB5"/>
<evidence type="ECO:0000256" key="2">
    <source>
        <dbReference type="ARBA" id="ARBA00022515"/>
    </source>
</evidence>
<dbReference type="Gene3D" id="3.90.980.10">
    <property type="entry name" value="DNA primase, catalytic core, N-terminal domain"/>
    <property type="match status" value="1"/>
</dbReference>
<accession>Q02AB5</accession>
<comment type="subunit">
    <text evidence="12">Monomer. Interacts with DnaB.</text>
</comment>
<comment type="domain">
    <text evidence="12">Contains an N-terminal zinc-binding domain, a central core domain that contains the primase activity, and a C-terminal DnaB-binding domain.</text>
</comment>
<dbReference type="InterPro" id="IPR036977">
    <property type="entry name" value="DNA_primase_Znf_CHC2"/>
</dbReference>
<protein>
    <recommendedName>
        <fullName evidence="12 13">DNA primase</fullName>
        <ecNumber evidence="12">2.7.7.101</ecNumber>
    </recommendedName>
</protein>
<comment type="function">
    <text evidence="12 13">RNA polymerase that catalyzes the synthesis of short RNA molecules used as primers for DNA polymerase during DNA replication.</text>
</comment>
<dbReference type="GO" id="GO:1990077">
    <property type="term" value="C:primosome complex"/>
    <property type="evidence" value="ECO:0007669"/>
    <property type="project" value="UniProtKB-KW"/>
</dbReference>
<evidence type="ECO:0000256" key="9">
    <source>
        <dbReference type="ARBA" id="ARBA00022842"/>
    </source>
</evidence>
<dbReference type="HAMAP" id="MF_00974">
    <property type="entry name" value="DNA_primase_DnaG"/>
    <property type="match status" value="1"/>
</dbReference>
<dbReference type="HOGENOM" id="CLU_013501_3_1_0"/>
<evidence type="ECO:0000256" key="10">
    <source>
        <dbReference type="ARBA" id="ARBA00023125"/>
    </source>
</evidence>
<dbReference type="InterPro" id="IPR050219">
    <property type="entry name" value="DnaG_primase"/>
</dbReference>
<reference evidence="16" key="1">
    <citation type="submission" date="2006-10" db="EMBL/GenBank/DDBJ databases">
        <title>Complete sequence of Solibacter usitatus Ellin6076.</title>
        <authorList>
            <consortium name="US DOE Joint Genome Institute"/>
            <person name="Copeland A."/>
            <person name="Lucas S."/>
            <person name="Lapidus A."/>
            <person name="Barry K."/>
            <person name="Detter J.C."/>
            <person name="Glavina del Rio T."/>
            <person name="Hammon N."/>
            <person name="Israni S."/>
            <person name="Dalin E."/>
            <person name="Tice H."/>
            <person name="Pitluck S."/>
            <person name="Thompson L.S."/>
            <person name="Brettin T."/>
            <person name="Bruce D."/>
            <person name="Han C."/>
            <person name="Tapia R."/>
            <person name="Gilna P."/>
            <person name="Schmutz J."/>
            <person name="Larimer F."/>
            <person name="Land M."/>
            <person name="Hauser L."/>
            <person name="Kyrpides N."/>
            <person name="Mikhailova N."/>
            <person name="Janssen P.H."/>
            <person name="Kuske C.R."/>
            <person name="Richardson P."/>
        </authorList>
    </citation>
    <scope>NUCLEOTIDE SEQUENCE</scope>
    <source>
        <strain evidence="16">Ellin6076</strain>
    </source>
</reference>
<dbReference type="Pfam" id="PF01807">
    <property type="entry name" value="Zn_ribbon_DnaG"/>
    <property type="match status" value="1"/>
</dbReference>
<dbReference type="PANTHER" id="PTHR30313:SF2">
    <property type="entry name" value="DNA PRIMASE"/>
    <property type="match status" value="1"/>
</dbReference>
<comment type="catalytic activity">
    <reaction evidence="12">
        <text>ssDNA + n NTP = ssDNA/pppN(pN)n-1 hybrid + (n-1) diphosphate.</text>
        <dbReference type="EC" id="2.7.7.101"/>
    </reaction>
</comment>
<feature type="zinc finger region" description="CHC2-type" evidence="12 14">
    <location>
        <begin position="35"/>
        <end position="59"/>
    </location>
</feature>
<dbReference type="GO" id="GO:0008270">
    <property type="term" value="F:zinc ion binding"/>
    <property type="evidence" value="ECO:0007669"/>
    <property type="project" value="UniProtKB-UniRule"/>
</dbReference>
<dbReference type="GO" id="GO:0003899">
    <property type="term" value="F:DNA-directed RNA polymerase activity"/>
    <property type="evidence" value="ECO:0007669"/>
    <property type="project" value="UniProtKB-UniRule"/>
</dbReference>
<keyword evidence="10 12" id="KW-0238">DNA-binding</keyword>
<dbReference type="InterPro" id="IPR006171">
    <property type="entry name" value="TOPRIM_dom"/>
</dbReference>
<evidence type="ECO:0000256" key="11">
    <source>
        <dbReference type="ARBA" id="ARBA00023163"/>
    </source>
</evidence>
<dbReference type="OrthoDB" id="9803773at2"/>
<dbReference type="NCBIfam" id="TIGR01391">
    <property type="entry name" value="dnaG"/>
    <property type="match status" value="1"/>
</dbReference>
<dbReference type="InterPro" id="IPR016136">
    <property type="entry name" value="DNA_helicase_N/primase_C"/>
</dbReference>
<keyword evidence="1 12" id="KW-0240">DNA-directed RNA polymerase</keyword>
<proteinExistence type="inferred from homology"/>
<dbReference type="InterPro" id="IPR030846">
    <property type="entry name" value="DnaG_bac"/>
</dbReference>
<dbReference type="FunFam" id="3.90.980.10:FF:000001">
    <property type="entry name" value="DNA primase"/>
    <property type="match status" value="1"/>
</dbReference>
<evidence type="ECO:0000256" key="13">
    <source>
        <dbReference type="PIRNR" id="PIRNR002811"/>
    </source>
</evidence>
<evidence type="ECO:0000256" key="1">
    <source>
        <dbReference type="ARBA" id="ARBA00022478"/>
    </source>
</evidence>